<evidence type="ECO:0000313" key="5">
    <source>
        <dbReference type="Ensembl" id="ENSFCTP00005012153.1"/>
    </source>
</evidence>
<dbReference type="Proteomes" id="UP000823872">
    <property type="component" value="Chromosome E3"/>
</dbReference>
<evidence type="ECO:0000259" key="4">
    <source>
        <dbReference type="PROSITE" id="PS51253"/>
    </source>
</evidence>
<proteinExistence type="predicted"/>
<dbReference type="InterPro" id="IPR007889">
    <property type="entry name" value="HTH_Psq"/>
</dbReference>
<feature type="region of interest" description="Disordered" evidence="3">
    <location>
        <begin position="164"/>
        <end position="211"/>
    </location>
</feature>
<feature type="compositionally biased region" description="Low complexity" evidence="3">
    <location>
        <begin position="286"/>
        <end position="308"/>
    </location>
</feature>
<accession>A0ABI7WPG4</accession>
<sequence>MGPIRNTTGDSGSAPKRQRKVMTLQEKVELLDMYRRLRSAAAVARHFKMNESSVRTIVKKEKEIREAVAAATPAGARTLHFLRDSFLSRIENAAFMWVQDCYKKGIPIDSNTIREKAKSLYDHLQQKEGEGSKAGEFSASKGWFDNFRKRFGLKNVKIAGEAASPAQEAVDELPPQAPRVTTPEELTEGESAEARASGPVPDEDAREAEPENKLTLDNLAEGFRLFKTAFDFFHNMDPSVIRALRLKQVVEEGLVPYRNIFREMKRQRSQTEITRCVREVTPGVPAPLASSSTSSSSASASPETARPACPRPRPQPAQRKDDEDEDPSHELCRTASSPGYSLGRTSYARFARKWMACPLEA</sequence>
<dbReference type="PANTHER" id="PTHR19303">
    <property type="entry name" value="TRANSPOSON"/>
    <property type="match status" value="1"/>
</dbReference>
<dbReference type="RefSeq" id="XP_044903608.1">
    <property type="nucleotide sequence ID" value="XM_045047673.1"/>
</dbReference>
<keyword evidence="2" id="KW-0539">Nucleus</keyword>
<name>A0ABI7WPG4_FELCA</name>
<dbReference type="Gene3D" id="1.10.10.60">
    <property type="entry name" value="Homeodomain-like"/>
    <property type="match status" value="2"/>
</dbReference>
<protein>
    <recommendedName>
        <fullName evidence="4">HTH CENPB-type domain-containing protein</fullName>
    </recommendedName>
</protein>
<dbReference type="SMART" id="SM00674">
    <property type="entry name" value="CENPB"/>
    <property type="match status" value="1"/>
</dbReference>
<feature type="region of interest" description="Disordered" evidence="3">
    <location>
        <begin position="283"/>
        <end position="342"/>
    </location>
</feature>
<dbReference type="Ensembl" id="ENSFCTT00005018146.1">
    <property type="protein sequence ID" value="ENSFCTP00005012153.1"/>
    <property type="gene ID" value="ENSFCTG00005006507.1"/>
</dbReference>
<dbReference type="PANTHER" id="PTHR19303:SF52">
    <property type="entry name" value="TIGGER TRANSPOSABLE ELEMENT-DERIVED PROTEIN 6"/>
    <property type="match status" value="1"/>
</dbReference>
<dbReference type="GeneTree" id="ENSGT00940000163452"/>
<organism evidence="5 6">
    <name type="scientific">Felis catus</name>
    <name type="common">Cat</name>
    <name type="synonym">Felis silvestris catus</name>
    <dbReference type="NCBI Taxonomy" id="9685"/>
    <lineage>
        <taxon>Eukaryota</taxon>
        <taxon>Metazoa</taxon>
        <taxon>Chordata</taxon>
        <taxon>Craniata</taxon>
        <taxon>Vertebrata</taxon>
        <taxon>Euteleostomi</taxon>
        <taxon>Mammalia</taxon>
        <taxon>Eutheria</taxon>
        <taxon>Laurasiatheria</taxon>
        <taxon>Carnivora</taxon>
        <taxon>Feliformia</taxon>
        <taxon>Felidae</taxon>
        <taxon>Felinae</taxon>
        <taxon>Felis</taxon>
    </lineage>
</organism>
<evidence type="ECO:0000256" key="2">
    <source>
        <dbReference type="ARBA" id="ARBA00023242"/>
    </source>
</evidence>
<evidence type="ECO:0000256" key="3">
    <source>
        <dbReference type="SAM" id="MobiDB-lite"/>
    </source>
</evidence>
<dbReference type="GeneID" id="101090825"/>
<evidence type="ECO:0000256" key="1">
    <source>
        <dbReference type="ARBA" id="ARBA00023125"/>
    </source>
</evidence>
<dbReference type="PROSITE" id="PS51253">
    <property type="entry name" value="HTH_CENPB"/>
    <property type="match status" value="1"/>
</dbReference>
<keyword evidence="1" id="KW-0238">DNA-binding</keyword>
<reference evidence="5" key="3">
    <citation type="submission" date="2025-09" db="UniProtKB">
        <authorList>
            <consortium name="Ensembl"/>
        </authorList>
    </citation>
    <scope>IDENTIFICATION</scope>
    <source>
        <strain evidence="5">breed Abyssinian</strain>
    </source>
</reference>
<dbReference type="InterPro" id="IPR009057">
    <property type="entry name" value="Homeodomain-like_sf"/>
</dbReference>
<dbReference type="SUPFAM" id="SSF46689">
    <property type="entry name" value="Homeodomain-like"/>
    <property type="match status" value="2"/>
</dbReference>
<dbReference type="Pfam" id="PF03221">
    <property type="entry name" value="HTH_Tnp_Tc5"/>
    <property type="match status" value="1"/>
</dbReference>
<dbReference type="InterPro" id="IPR006600">
    <property type="entry name" value="HTH_CenpB_DNA-bd_dom"/>
</dbReference>
<keyword evidence="6" id="KW-1185">Reference proteome</keyword>
<evidence type="ECO:0000313" key="6">
    <source>
        <dbReference type="Proteomes" id="UP000823872"/>
    </source>
</evidence>
<feature type="domain" description="HTH CENPB-type" evidence="4">
    <location>
        <begin position="78"/>
        <end position="157"/>
    </location>
</feature>
<reference evidence="5" key="2">
    <citation type="submission" date="2025-08" db="UniProtKB">
        <authorList>
            <consortium name="Ensembl"/>
        </authorList>
    </citation>
    <scope>IDENTIFICATION</scope>
    <source>
        <strain evidence="5">breed Abyssinian</strain>
    </source>
</reference>
<dbReference type="Pfam" id="PF04218">
    <property type="entry name" value="CENP-B_N"/>
    <property type="match status" value="1"/>
</dbReference>
<dbReference type="InterPro" id="IPR050863">
    <property type="entry name" value="CenT-Element_Derived"/>
</dbReference>
<reference evidence="5 6" key="1">
    <citation type="submission" date="2021-02" db="EMBL/GenBank/DDBJ databases">
        <title>Safari Cat Assemblies.</title>
        <authorList>
            <person name="Bredemeyer K.R."/>
            <person name="Murphy W.J."/>
        </authorList>
    </citation>
    <scope>NUCLEOTIDE SEQUENCE [LARGE SCALE GENOMIC DNA]</scope>
</reference>
<gene>
    <name evidence="5" type="primary">TMEM186</name>
</gene>